<reference evidence="3 4" key="1">
    <citation type="submission" date="2024-02" db="EMBL/GenBank/DDBJ databases">
        <authorList>
            <person name="Chen Y."/>
            <person name="Shah S."/>
            <person name="Dougan E. K."/>
            <person name="Thang M."/>
            <person name="Chan C."/>
        </authorList>
    </citation>
    <scope>NUCLEOTIDE SEQUENCE [LARGE SCALE GENOMIC DNA]</scope>
</reference>
<feature type="region of interest" description="Disordered" evidence="1">
    <location>
        <begin position="1025"/>
        <end position="1104"/>
    </location>
</feature>
<protein>
    <submittedName>
        <fullName evidence="3">Retrovirus-related Pol polyprotein from transposon 297</fullName>
    </submittedName>
</protein>
<comment type="caution">
    <text evidence="3">The sequence shown here is derived from an EMBL/GenBank/DDBJ whole genome shotgun (WGS) entry which is preliminary data.</text>
</comment>
<dbReference type="InterPro" id="IPR051320">
    <property type="entry name" value="Viral_Replic_Matur_Polypro"/>
</dbReference>
<dbReference type="Gene3D" id="3.30.870.10">
    <property type="entry name" value="Endonuclease Chain A"/>
    <property type="match status" value="1"/>
</dbReference>
<accession>A0ABP0J1H5</accession>
<dbReference type="InterPro" id="IPR043128">
    <property type="entry name" value="Rev_trsase/Diguanyl_cyclase"/>
</dbReference>
<evidence type="ECO:0000313" key="3">
    <source>
        <dbReference type="EMBL" id="CAK9008192.1"/>
    </source>
</evidence>
<dbReference type="Pfam" id="PF01885">
    <property type="entry name" value="PTS_2-RNA"/>
    <property type="match status" value="1"/>
</dbReference>
<dbReference type="CDD" id="cd00138">
    <property type="entry name" value="PLDc_SF"/>
    <property type="match status" value="1"/>
</dbReference>
<feature type="compositionally biased region" description="Basic and acidic residues" evidence="1">
    <location>
        <begin position="1216"/>
        <end position="1226"/>
    </location>
</feature>
<dbReference type="InterPro" id="IPR002745">
    <property type="entry name" value="Ptrans_KptA/Tpt1"/>
</dbReference>
<feature type="region of interest" description="Disordered" evidence="1">
    <location>
        <begin position="1210"/>
        <end position="1303"/>
    </location>
</feature>
<organism evidence="3 4">
    <name type="scientific">Durusdinium trenchii</name>
    <dbReference type="NCBI Taxonomy" id="1381693"/>
    <lineage>
        <taxon>Eukaryota</taxon>
        <taxon>Sar</taxon>
        <taxon>Alveolata</taxon>
        <taxon>Dinophyceae</taxon>
        <taxon>Suessiales</taxon>
        <taxon>Symbiodiniaceae</taxon>
        <taxon>Durusdinium</taxon>
    </lineage>
</organism>
<keyword evidence="4" id="KW-1185">Reference proteome</keyword>
<proteinExistence type="predicted"/>
<dbReference type="Proteomes" id="UP001642464">
    <property type="component" value="Unassembled WGS sequence"/>
</dbReference>
<dbReference type="Pfam" id="PF13091">
    <property type="entry name" value="PLDc_2"/>
    <property type="match status" value="1"/>
</dbReference>
<dbReference type="PANTHER" id="PTHR33064:SF37">
    <property type="entry name" value="RIBONUCLEASE H"/>
    <property type="match status" value="1"/>
</dbReference>
<dbReference type="Gene3D" id="3.30.70.270">
    <property type="match status" value="1"/>
</dbReference>
<dbReference type="SUPFAM" id="SSF56024">
    <property type="entry name" value="Phospholipase D/nuclease"/>
    <property type="match status" value="1"/>
</dbReference>
<dbReference type="PANTHER" id="PTHR33064">
    <property type="entry name" value="POL PROTEIN"/>
    <property type="match status" value="1"/>
</dbReference>
<feature type="compositionally biased region" description="Acidic residues" evidence="1">
    <location>
        <begin position="809"/>
        <end position="825"/>
    </location>
</feature>
<sequence>NRVDLESPVEGGVRGGTSSSARRLLRDVHMEDLLLVPPDALEVEAKAACQFETEDSPMAVRSPGMMLEERGRATAAAEGVVPGRANKRTSQGKLASLRVGSLVAYATDSIRANVPDNKRVKRCRVGQVRDIHPGVQQLQVHRYQPFADGRLRVLWKPIYLSAGTKEETFEALGNEPLIETVFLQRVITEVFLNSGVVNHASARRIDASGYRIDERKSPSLVKEMEQLHCAAVQQSWVQAHATLVAVTSPERTLERPENGDGIGGLEGGPELEALLEQKHQEASRKWKAFASAKQWDEVRSDMSAYRFSGEVPASDPRRTEEYRKSVVSGLGFAPDKRDSKGWLNDQEFAACREVLHRKAAAFWVPQILRTTVRHVQHDTIPTGPPVKTPPHRLSPEAAEWIDKKIEEEVARGQLVRGNSPWGSPPFPTKEMPSHKRARKRRIVVDYRRVNARVLRNSYYSRKASKVILEAAGSAFLSMLDAVTGFNQVENTERAKRVLALVSRSGQFLPTCLTFGPQNGPEDFAYVVDRIYAPGKHRRMRLMKEWLPYVDDLTIRSGRVLDGVVYRDKEVTARVRQAIERSSVQEQQITEALEACGFRSRGLGAESSPSQQLAVESLLQTPTRGDRKGNKAGDERLLTCGRTLPRSVSMGGEKGKGRGKFKGLWDVWAGQWNVDEVSRRITKLLRHGRDLSEQEKVQQISAAGWSAASFVLRCLNIIPDQTTDELLVRAAKESGRRLETNWTSLGLYIRARHSWSLPHVREGLPLAILEQEPSVLFHGTSRVAWQGILGSGALVSEASNAGSRAREESPESYEEGESSYDEEDESEAKKKPGESSAEGSEETEESTGKGNPSEEIREGGDQVEASSSRETKELGPSAEQVKKEAEMTVPVGQDGAVVELEQKPDSSPDWGTSSASESSQRSRSTRRKPSPTREASSGQDDADGSARQVVLQARPAEPTVPPEGAAGVRSSTASRRDAVRAHMEMHGSVTCPRCGEENAQRRVKCYKCNLERADAGAVRSEFEAPYHRGHKKRGKKGSARSSHTWRGGWSSDRQGQATASSSEDWRQGSWASQDWQNDAWAPERWQGGEWTSQDWGSGWKRKYDPTSGTDENHPYAHAGQAWAVGLGATLLLEVAWSGVRVARQTGESAAAIVRALEGAVVAVVEAAGVQAEATVSKVFEWMALILALWAVWALGRWWKHREMMMAGFSAGKKRGKRNTDAGKKGEPEGQELSLGLRKKEEERDRFRLSRLSVQTTGKRRRNQRLAGVETPSMSPVGKEKTTKDPAAQSRARTDDRSVVPEKPIGAGPIRTIELLRSATEAQECAVQVLTSCAAESAKKEVMVRLTAYAIDRPELFGALKVAQDRGCDVEVYVDKSQTGRTTEQKRWVHQARSQGLKIFIANGESLGPHYAAAGRTRYNFCGALHGKTLMVKKGDQLELIIGSMNWTTASRGNHEIGLHLTLGQEDPLAIGFQEWVSNVKQFACDFQAAVASDAYAEKSLGAARN</sequence>
<evidence type="ECO:0000259" key="2">
    <source>
        <dbReference type="Pfam" id="PF13091"/>
    </source>
</evidence>
<dbReference type="InterPro" id="IPR025202">
    <property type="entry name" value="PLD-like_dom"/>
</dbReference>
<dbReference type="InterPro" id="IPR043502">
    <property type="entry name" value="DNA/RNA_pol_sf"/>
</dbReference>
<feature type="compositionally biased region" description="Low complexity" evidence="1">
    <location>
        <begin position="911"/>
        <end position="921"/>
    </location>
</feature>
<feature type="compositionally biased region" description="Polar residues" evidence="1">
    <location>
        <begin position="1050"/>
        <end position="1061"/>
    </location>
</feature>
<feature type="region of interest" description="Disordered" evidence="1">
    <location>
        <begin position="796"/>
        <end position="977"/>
    </location>
</feature>
<feature type="domain" description="Phospholipase D-like" evidence="2">
    <location>
        <begin position="1335"/>
        <end position="1457"/>
    </location>
</feature>
<name>A0ABP0J1H5_9DINO</name>
<feature type="compositionally biased region" description="Basic and acidic residues" evidence="1">
    <location>
        <begin position="1236"/>
        <end position="1246"/>
    </location>
</feature>
<feature type="compositionally biased region" description="Basic residues" evidence="1">
    <location>
        <begin position="1026"/>
        <end position="1037"/>
    </location>
</feature>
<dbReference type="EMBL" id="CAXAMM010005676">
    <property type="protein sequence ID" value="CAK9008192.1"/>
    <property type="molecule type" value="Genomic_DNA"/>
</dbReference>
<dbReference type="SUPFAM" id="SSF56672">
    <property type="entry name" value="DNA/RNA polymerases"/>
    <property type="match status" value="1"/>
</dbReference>
<evidence type="ECO:0000256" key="1">
    <source>
        <dbReference type="SAM" id="MobiDB-lite"/>
    </source>
</evidence>
<gene>
    <name evidence="3" type="ORF">SCF082_LOCUS9763</name>
</gene>
<feature type="non-terminal residue" evidence="3">
    <location>
        <position position="1"/>
    </location>
</feature>
<dbReference type="Gene3D" id="3.10.10.10">
    <property type="entry name" value="HIV Type 1 Reverse Transcriptase, subunit A, domain 1"/>
    <property type="match status" value="1"/>
</dbReference>
<evidence type="ECO:0000313" key="4">
    <source>
        <dbReference type="Proteomes" id="UP001642464"/>
    </source>
</evidence>